<comment type="similarity">
    <text evidence="3">Belongs to the peptidase M24B family.</text>
</comment>
<name>A0A9X7Z8H0_9BACL</name>
<dbReference type="SUPFAM" id="SSF53092">
    <property type="entry name" value="Creatinase/prolidase N-terminal domain"/>
    <property type="match status" value="1"/>
</dbReference>
<dbReference type="InterPro" id="IPR036005">
    <property type="entry name" value="Creatinase/aminopeptidase-like"/>
</dbReference>
<dbReference type="InterPro" id="IPR007865">
    <property type="entry name" value="Aminopep_P_N"/>
</dbReference>
<dbReference type="CDD" id="cd01087">
    <property type="entry name" value="Prolidase"/>
    <property type="match status" value="1"/>
</dbReference>
<evidence type="ECO:0000256" key="3">
    <source>
        <dbReference type="ARBA" id="ARBA00008766"/>
    </source>
</evidence>
<organism evidence="9 10">
    <name type="scientific">Alicyclobacillus mengziensis</name>
    <dbReference type="NCBI Taxonomy" id="2931921"/>
    <lineage>
        <taxon>Bacteria</taxon>
        <taxon>Bacillati</taxon>
        <taxon>Bacillota</taxon>
        <taxon>Bacilli</taxon>
        <taxon>Bacillales</taxon>
        <taxon>Alicyclobacillaceae</taxon>
        <taxon>Alicyclobacillus</taxon>
    </lineage>
</organism>
<dbReference type="AlphaFoldDB" id="A0A9X7Z8H0"/>
<comment type="cofactor">
    <cofactor evidence="2">
        <name>Mn(2+)</name>
        <dbReference type="ChEBI" id="CHEBI:29035"/>
    </cofactor>
</comment>
<gene>
    <name evidence="9" type="ORF">JZ786_00960</name>
</gene>
<dbReference type="GO" id="GO:0006508">
    <property type="term" value="P:proteolysis"/>
    <property type="evidence" value="ECO:0007669"/>
    <property type="project" value="TreeGrafter"/>
</dbReference>
<accession>A0A9X7Z8H0</accession>
<dbReference type="GO" id="GO:0005829">
    <property type="term" value="C:cytosol"/>
    <property type="evidence" value="ECO:0007669"/>
    <property type="project" value="TreeGrafter"/>
</dbReference>
<dbReference type="Pfam" id="PF05195">
    <property type="entry name" value="AMP_N"/>
    <property type="match status" value="1"/>
</dbReference>
<feature type="domain" description="Aminopeptidase P N-terminal" evidence="8">
    <location>
        <begin position="1"/>
        <end position="136"/>
    </location>
</feature>
<evidence type="ECO:0000256" key="1">
    <source>
        <dbReference type="ARBA" id="ARBA00001424"/>
    </source>
</evidence>
<dbReference type="GO" id="GO:0030145">
    <property type="term" value="F:manganese ion binding"/>
    <property type="evidence" value="ECO:0007669"/>
    <property type="project" value="InterPro"/>
</dbReference>
<dbReference type="KEGG" id="afx:JZ786_00960"/>
<dbReference type="Proteomes" id="UP000663505">
    <property type="component" value="Chromosome"/>
</dbReference>
<evidence type="ECO:0000313" key="9">
    <source>
        <dbReference type="EMBL" id="QSO49607.1"/>
    </source>
</evidence>
<evidence type="ECO:0000256" key="2">
    <source>
        <dbReference type="ARBA" id="ARBA00001936"/>
    </source>
</evidence>
<evidence type="ECO:0000256" key="5">
    <source>
        <dbReference type="ARBA" id="ARBA00022723"/>
    </source>
</evidence>
<evidence type="ECO:0000256" key="6">
    <source>
        <dbReference type="ARBA" id="ARBA00022801"/>
    </source>
</evidence>
<dbReference type="PANTHER" id="PTHR43226:SF4">
    <property type="entry name" value="XAA-PRO AMINOPEPTIDASE 3"/>
    <property type="match status" value="1"/>
</dbReference>
<dbReference type="Gene3D" id="3.90.230.10">
    <property type="entry name" value="Creatinase/methionine aminopeptidase superfamily"/>
    <property type="match status" value="1"/>
</dbReference>
<evidence type="ECO:0000256" key="4">
    <source>
        <dbReference type="ARBA" id="ARBA00012574"/>
    </source>
</evidence>
<dbReference type="GO" id="GO:0070006">
    <property type="term" value="F:metalloaminopeptidase activity"/>
    <property type="evidence" value="ECO:0007669"/>
    <property type="project" value="InterPro"/>
</dbReference>
<sequence>MNAGFFTSNRKRLAESMKDYSILVLFAGKAPHRSADSDYAFTPNRNFYYLTGIDRENVILRIVKRDGDIEETLYVERPDEIAAKWTGERLSAEAAANASGVKSIAYLDEFHDQFKGLFRRTMFKQLYLTFESESWDTPNTPAHQFAAQVRERMPHLKIRNAFPLITELRAVKSEAEIAQIRQAIDITNDGILNMLKNVKPGMMEYQLEAHFNFALKTAGVRDHAFPSIIAGGKRATVLHYVENNQELKDGELVLIDLGAAWNYYSGDISRTFPVSGKFTPRQREIYEIVLTAEEETMAAVKPGMTLKELNDVTKQVLARELKRIGKIKEDDEVVEYYYHSVSHSLGLDTHDVWDSSYKIQPGAVITIEPGLYLADEGIGIRIEDDVVVTKHGCESLSPQIPKSVEDIERLIQEANS</sequence>
<evidence type="ECO:0000313" key="10">
    <source>
        <dbReference type="Proteomes" id="UP000663505"/>
    </source>
</evidence>
<dbReference type="SMART" id="SM01011">
    <property type="entry name" value="AMP_N"/>
    <property type="match status" value="1"/>
</dbReference>
<keyword evidence="10" id="KW-1185">Reference proteome</keyword>
<reference evidence="9 10" key="1">
    <citation type="submission" date="2021-02" db="EMBL/GenBank/DDBJ databases">
        <title>Alicyclobacillus curvatus sp. nov. and Alicyclobacillus mengziensis sp. nov., two acidophilic bacteria isolated from acid mine drainage.</title>
        <authorList>
            <person name="Huang Y."/>
        </authorList>
    </citation>
    <scope>NUCLEOTIDE SEQUENCE [LARGE SCALE GENOMIC DNA]</scope>
    <source>
        <strain evidence="9 10">S30H14</strain>
    </source>
</reference>
<dbReference type="InterPro" id="IPR029149">
    <property type="entry name" value="Creatin/AminoP/Spt16_N"/>
</dbReference>
<dbReference type="InterPro" id="IPR052433">
    <property type="entry name" value="X-Pro_dipept-like"/>
</dbReference>
<keyword evidence="9" id="KW-0645">Protease</keyword>
<dbReference type="EC" id="3.4.11.9" evidence="4"/>
<proteinExistence type="inferred from homology"/>
<dbReference type="Gene3D" id="3.40.350.10">
    <property type="entry name" value="Creatinase/prolidase N-terminal domain"/>
    <property type="match status" value="1"/>
</dbReference>
<keyword evidence="5" id="KW-0479">Metal-binding</keyword>
<comment type="catalytic activity">
    <reaction evidence="1">
        <text>Release of any N-terminal amino acid, including proline, that is linked to proline, even from a dipeptide or tripeptide.</text>
        <dbReference type="EC" id="3.4.11.9"/>
    </reaction>
</comment>
<dbReference type="Pfam" id="PF00557">
    <property type="entry name" value="Peptidase_M24"/>
    <property type="match status" value="1"/>
</dbReference>
<evidence type="ECO:0000256" key="7">
    <source>
        <dbReference type="ARBA" id="ARBA00023211"/>
    </source>
</evidence>
<dbReference type="SUPFAM" id="SSF55920">
    <property type="entry name" value="Creatinase/aminopeptidase"/>
    <property type="match status" value="1"/>
</dbReference>
<keyword evidence="9" id="KW-0031">Aminopeptidase</keyword>
<protein>
    <recommendedName>
        <fullName evidence="4">Xaa-Pro aminopeptidase</fullName>
        <ecNumber evidence="4">3.4.11.9</ecNumber>
    </recommendedName>
</protein>
<keyword evidence="6" id="KW-0378">Hydrolase</keyword>
<keyword evidence="7" id="KW-0464">Manganese</keyword>
<dbReference type="RefSeq" id="WP_206658915.1">
    <property type="nucleotide sequence ID" value="NZ_CP071182.1"/>
</dbReference>
<evidence type="ECO:0000259" key="8">
    <source>
        <dbReference type="SMART" id="SM01011"/>
    </source>
</evidence>
<dbReference type="InterPro" id="IPR000994">
    <property type="entry name" value="Pept_M24"/>
</dbReference>
<dbReference type="EMBL" id="CP071182">
    <property type="protein sequence ID" value="QSO49607.1"/>
    <property type="molecule type" value="Genomic_DNA"/>
</dbReference>
<dbReference type="PANTHER" id="PTHR43226">
    <property type="entry name" value="XAA-PRO AMINOPEPTIDASE 3"/>
    <property type="match status" value="1"/>
</dbReference>